<dbReference type="EMBL" id="UZAE01016090">
    <property type="protein sequence ID" value="VDO16992.1"/>
    <property type="molecule type" value="Genomic_DNA"/>
</dbReference>
<sequence length="87" mass="10415">MKCYHLCFSILLFCFLARARNVITDSYLDHSNFEKHDDVNEYKGNIDREEDYENQDEDDFGEDDNLEEDDDSEDDDDDEEDDDLEED</sequence>
<proteinExistence type="predicted"/>
<feature type="region of interest" description="Disordered" evidence="1">
    <location>
        <begin position="38"/>
        <end position="87"/>
    </location>
</feature>
<dbReference type="AlphaFoldDB" id="A0A0R3U0Y8"/>
<feature type="chain" id="PRO_5043132170" evidence="2">
    <location>
        <begin position="20"/>
        <end position="87"/>
    </location>
</feature>
<evidence type="ECO:0000313" key="5">
    <source>
        <dbReference type="WBParaSite" id="HNAJ_0001378701-mRNA-1"/>
    </source>
</evidence>
<dbReference type="Proteomes" id="UP000278807">
    <property type="component" value="Unassembled WGS sequence"/>
</dbReference>
<reference evidence="5" key="1">
    <citation type="submission" date="2017-02" db="UniProtKB">
        <authorList>
            <consortium name="WormBaseParasite"/>
        </authorList>
    </citation>
    <scope>IDENTIFICATION</scope>
</reference>
<accession>A0A0R3U0Y8</accession>
<feature type="signal peptide" evidence="2">
    <location>
        <begin position="1"/>
        <end position="19"/>
    </location>
</feature>
<name>A0A0R3U0Y8_RODNA</name>
<organism evidence="5">
    <name type="scientific">Rodentolepis nana</name>
    <name type="common">Dwarf tapeworm</name>
    <name type="synonym">Hymenolepis nana</name>
    <dbReference type="NCBI Taxonomy" id="102285"/>
    <lineage>
        <taxon>Eukaryota</taxon>
        <taxon>Metazoa</taxon>
        <taxon>Spiralia</taxon>
        <taxon>Lophotrochozoa</taxon>
        <taxon>Platyhelminthes</taxon>
        <taxon>Cestoda</taxon>
        <taxon>Eucestoda</taxon>
        <taxon>Cyclophyllidea</taxon>
        <taxon>Hymenolepididae</taxon>
        <taxon>Rodentolepis</taxon>
    </lineage>
</organism>
<gene>
    <name evidence="3" type="ORF">HNAJ_LOCUS13761</name>
</gene>
<keyword evidence="4" id="KW-1185">Reference proteome</keyword>
<evidence type="ECO:0000256" key="2">
    <source>
        <dbReference type="SAM" id="SignalP"/>
    </source>
</evidence>
<feature type="compositionally biased region" description="Basic and acidic residues" evidence="1">
    <location>
        <begin position="38"/>
        <end position="47"/>
    </location>
</feature>
<feature type="compositionally biased region" description="Acidic residues" evidence="1">
    <location>
        <begin position="48"/>
        <end position="87"/>
    </location>
</feature>
<dbReference type="WBParaSite" id="HNAJ_0001378701-mRNA-1">
    <property type="protein sequence ID" value="HNAJ_0001378701-mRNA-1"/>
    <property type="gene ID" value="HNAJ_0001378701"/>
</dbReference>
<keyword evidence="2" id="KW-0732">Signal</keyword>
<evidence type="ECO:0000313" key="3">
    <source>
        <dbReference type="EMBL" id="VDO16992.1"/>
    </source>
</evidence>
<evidence type="ECO:0000256" key="1">
    <source>
        <dbReference type="SAM" id="MobiDB-lite"/>
    </source>
</evidence>
<protein>
    <submittedName>
        <fullName evidence="5">Fam-c protein</fullName>
    </submittedName>
</protein>
<evidence type="ECO:0000313" key="4">
    <source>
        <dbReference type="Proteomes" id="UP000278807"/>
    </source>
</evidence>
<reference evidence="3 4" key="2">
    <citation type="submission" date="2018-11" db="EMBL/GenBank/DDBJ databases">
        <authorList>
            <consortium name="Pathogen Informatics"/>
        </authorList>
    </citation>
    <scope>NUCLEOTIDE SEQUENCE [LARGE SCALE GENOMIC DNA]</scope>
</reference>